<evidence type="ECO:0000256" key="1">
    <source>
        <dbReference type="ARBA" id="ARBA00004141"/>
    </source>
</evidence>
<dbReference type="PANTHER" id="PTHR23051:SF0">
    <property type="entry name" value="SOLUTE CARRIER FAMILY 35 MEMBER F5"/>
    <property type="match status" value="1"/>
</dbReference>
<evidence type="ECO:0000256" key="6">
    <source>
        <dbReference type="SAM" id="Phobius"/>
    </source>
</evidence>
<keyword evidence="2 6" id="KW-0812">Transmembrane</keyword>
<evidence type="ECO:0000256" key="4">
    <source>
        <dbReference type="ARBA" id="ARBA00023136"/>
    </source>
</evidence>
<evidence type="ECO:0000313" key="8">
    <source>
        <dbReference type="EMBL" id="ORY24073.1"/>
    </source>
</evidence>
<feature type="transmembrane region" description="Helical" evidence="6">
    <location>
        <begin position="266"/>
        <end position="292"/>
    </location>
</feature>
<feature type="transmembrane region" description="Helical" evidence="6">
    <location>
        <begin position="57"/>
        <end position="75"/>
    </location>
</feature>
<dbReference type="STRING" id="71784.A0A1Y2ANB9"/>
<evidence type="ECO:0000256" key="2">
    <source>
        <dbReference type="ARBA" id="ARBA00022692"/>
    </source>
</evidence>
<dbReference type="InterPro" id="IPR000620">
    <property type="entry name" value="EamA_dom"/>
</dbReference>
<organism evidence="8 9">
    <name type="scientific">Naematelia encephala</name>
    <dbReference type="NCBI Taxonomy" id="71784"/>
    <lineage>
        <taxon>Eukaryota</taxon>
        <taxon>Fungi</taxon>
        <taxon>Dikarya</taxon>
        <taxon>Basidiomycota</taxon>
        <taxon>Agaricomycotina</taxon>
        <taxon>Tremellomycetes</taxon>
        <taxon>Tremellales</taxon>
        <taxon>Naemateliaceae</taxon>
        <taxon>Naematelia</taxon>
    </lineage>
</organism>
<feature type="transmembrane region" description="Helical" evidence="6">
    <location>
        <begin position="143"/>
        <end position="161"/>
    </location>
</feature>
<dbReference type="SUPFAM" id="SSF103481">
    <property type="entry name" value="Multidrug resistance efflux transporter EmrE"/>
    <property type="match status" value="1"/>
</dbReference>
<feature type="domain" description="EamA" evidence="7">
    <location>
        <begin position="151"/>
        <end position="215"/>
    </location>
</feature>
<sequence length="405" mass="44330">MESTPLVAKMPEAFHRASARFVVGVLFLLCVVLLWTASNFITSRLETGDQGWNKPFLITYLNTSSFALYLLPAVWKFYRSPKHSNEEEYRPLPQDEAPGRRSASTIRSRSRSPITMPLSSLGPPPLPVQPSFEDLPKLTTRETAEVAAWWAVVWFVGNWAVNASLAWTSVASVTILTATSGFFTLGLGRVFGVESFTPLKIFGVLVSFIGVVLVTKSDSTIDTSVLVERPTRPLLGDAAAILSAACYAIYVVLLKKKVVDEERADMRLMLGFAGLFSILFLLPAFPILHFTGWETFQLPPNREAWIICGINMLITLSSDYLYMLAMLKTGPAFVTVGISLTIPLTLTISYFFPDLGPNAITALSLIGAVLVCLSFGAMGWSEWKESDRPRSSAAAGESNVTLPAA</sequence>
<gene>
    <name evidence="8" type="ORF">BCR39DRAFT_548007</name>
</gene>
<feature type="transmembrane region" description="Helical" evidence="6">
    <location>
        <begin position="21"/>
        <end position="37"/>
    </location>
</feature>
<feature type="transmembrane region" description="Helical" evidence="6">
    <location>
        <begin position="167"/>
        <end position="187"/>
    </location>
</feature>
<keyword evidence="9" id="KW-1185">Reference proteome</keyword>
<proteinExistence type="predicted"/>
<evidence type="ECO:0000256" key="5">
    <source>
        <dbReference type="SAM" id="MobiDB-lite"/>
    </source>
</evidence>
<feature type="transmembrane region" description="Helical" evidence="6">
    <location>
        <begin position="304"/>
        <end position="325"/>
    </location>
</feature>
<dbReference type="InParanoid" id="A0A1Y2ANB9"/>
<feature type="transmembrane region" description="Helical" evidence="6">
    <location>
        <begin position="199"/>
        <end position="215"/>
    </location>
</feature>
<evidence type="ECO:0000259" key="7">
    <source>
        <dbReference type="Pfam" id="PF00892"/>
    </source>
</evidence>
<dbReference type="PANTHER" id="PTHR23051">
    <property type="entry name" value="SOLUTE CARRIER FAMILY 35, MEMBER F5"/>
    <property type="match status" value="1"/>
</dbReference>
<comment type="subcellular location">
    <subcellularLocation>
        <location evidence="1">Membrane</location>
        <topology evidence="1">Multi-pass membrane protein</topology>
    </subcellularLocation>
</comment>
<protein>
    <recommendedName>
        <fullName evidence="7">EamA domain-containing protein</fullName>
    </recommendedName>
</protein>
<dbReference type="Pfam" id="PF00892">
    <property type="entry name" value="EamA"/>
    <property type="match status" value="1"/>
</dbReference>
<comment type="caution">
    <text evidence="8">The sequence shown here is derived from an EMBL/GenBank/DDBJ whole genome shotgun (WGS) entry which is preliminary data.</text>
</comment>
<dbReference type="FunCoup" id="A0A1Y2ANB9">
    <property type="interactions" value="115"/>
</dbReference>
<dbReference type="EMBL" id="MCFC01000072">
    <property type="protein sequence ID" value="ORY24073.1"/>
    <property type="molecule type" value="Genomic_DNA"/>
</dbReference>
<feature type="transmembrane region" description="Helical" evidence="6">
    <location>
        <begin position="332"/>
        <end position="353"/>
    </location>
</feature>
<feature type="region of interest" description="Disordered" evidence="5">
    <location>
        <begin position="85"/>
        <end position="126"/>
    </location>
</feature>
<keyword evidence="4 6" id="KW-0472">Membrane</keyword>
<dbReference type="GO" id="GO:0000329">
    <property type="term" value="C:fungal-type vacuole membrane"/>
    <property type="evidence" value="ECO:0007669"/>
    <property type="project" value="TreeGrafter"/>
</dbReference>
<dbReference type="AlphaFoldDB" id="A0A1Y2ANB9"/>
<dbReference type="Proteomes" id="UP000193986">
    <property type="component" value="Unassembled WGS sequence"/>
</dbReference>
<dbReference type="OrthoDB" id="1436450at2759"/>
<reference evidence="8 9" key="1">
    <citation type="submission" date="2016-07" db="EMBL/GenBank/DDBJ databases">
        <title>Pervasive Adenine N6-methylation of Active Genes in Fungi.</title>
        <authorList>
            <consortium name="DOE Joint Genome Institute"/>
            <person name="Mondo S.J."/>
            <person name="Dannebaum R.O."/>
            <person name="Kuo R.C."/>
            <person name="Labutti K."/>
            <person name="Haridas S."/>
            <person name="Kuo A."/>
            <person name="Salamov A."/>
            <person name="Ahrendt S.R."/>
            <person name="Lipzen A."/>
            <person name="Sullivan W."/>
            <person name="Andreopoulos W.B."/>
            <person name="Clum A."/>
            <person name="Lindquist E."/>
            <person name="Daum C."/>
            <person name="Ramamoorthy G.K."/>
            <person name="Gryganskyi A."/>
            <person name="Culley D."/>
            <person name="Magnuson J.K."/>
            <person name="James T.Y."/>
            <person name="O'Malley M.A."/>
            <person name="Stajich J.E."/>
            <person name="Spatafora J.W."/>
            <person name="Visel A."/>
            <person name="Grigoriev I.V."/>
        </authorList>
    </citation>
    <scope>NUCLEOTIDE SEQUENCE [LARGE SCALE GENOMIC DNA]</scope>
    <source>
        <strain evidence="8 9">68-887.2</strain>
    </source>
</reference>
<evidence type="ECO:0000313" key="9">
    <source>
        <dbReference type="Proteomes" id="UP000193986"/>
    </source>
</evidence>
<feature type="transmembrane region" description="Helical" evidence="6">
    <location>
        <begin position="359"/>
        <end position="380"/>
    </location>
</feature>
<name>A0A1Y2ANB9_9TREE</name>
<evidence type="ECO:0000256" key="3">
    <source>
        <dbReference type="ARBA" id="ARBA00022989"/>
    </source>
</evidence>
<accession>A0A1Y2ANB9</accession>
<keyword evidence="3 6" id="KW-1133">Transmembrane helix</keyword>
<feature type="transmembrane region" description="Helical" evidence="6">
    <location>
        <begin position="235"/>
        <end position="254"/>
    </location>
</feature>
<dbReference type="InterPro" id="IPR037185">
    <property type="entry name" value="EmrE-like"/>
</dbReference>